<evidence type="ECO:0000256" key="4">
    <source>
        <dbReference type="ARBA" id="ARBA00022719"/>
    </source>
</evidence>
<dbReference type="GO" id="GO:0071949">
    <property type="term" value="F:FAD binding"/>
    <property type="evidence" value="ECO:0007669"/>
    <property type="project" value="TreeGrafter"/>
</dbReference>
<dbReference type="SUPFAM" id="SSF51905">
    <property type="entry name" value="FAD/NAD(P)-binding domain"/>
    <property type="match status" value="1"/>
</dbReference>
<evidence type="ECO:0000256" key="7">
    <source>
        <dbReference type="ARBA" id="ARBA00023002"/>
    </source>
</evidence>
<organism evidence="17 18">
    <name type="scientific">Ridgeia piscesae</name>
    <name type="common">Tubeworm</name>
    <dbReference type="NCBI Taxonomy" id="27915"/>
    <lineage>
        <taxon>Eukaryota</taxon>
        <taxon>Metazoa</taxon>
        <taxon>Spiralia</taxon>
        <taxon>Lophotrochozoa</taxon>
        <taxon>Annelida</taxon>
        <taxon>Polychaeta</taxon>
        <taxon>Sedentaria</taxon>
        <taxon>Canalipalpata</taxon>
        <taxon>Sabellida</taxon>
        <taxon>Siboglinidae</taxon>
        <taxon>Ridgeia</taxon>
    </lineage>
</organism>
<evidence type="ECO:0000313" key="18">
    <source>
        <dbReference type="Proteomes" id="UP001209878"/>
    </source>
</evidence>
<dbReference type="InterPro" id="IPR036188">
    <property type="entry name" value="FAD/NAD-bd_sf"/>
</dbReference>
<evidence type="ECO:0000313" key="17">
    <source>
        <dbReference type="EMBL" id="KAK2178931.1"/>
    </source>
</evidence>
<comment type="function">
    <text evidence="12">Catalyzes the oxidation of hydrogen sulfide with the help of a quinone, such as ubiquinone-10, giving rise to thiosulfate and ultimately to sulfane (molecular sulfur) atoms. Requires an additional electron acceptor; can use sulfite, sulfide or cyanide (in vitro). It is believed the in vivo electron acceptor is glutathione.</text>
</comment>
<evidence type="ECO:0000256" key="13">
    <source>
        <dbReference type="ARBA" id="ARBA00060891"/>
    </source>
</evidence>
<keyword evidence="6" id="KW-0809">Transit peptide</keyword>
<gene>
    <name evidence="17" type="ORF">NP493_523g01018</name>
</gene>
<reference evidence="17" key="1">
    <citation type="journal article" date="2023" name="Mol. Biol. Evol.">
        <title>Third-Generation Sequencing Reveals the Adaptive Role of the Epigenome in Three Deep-Sea Polychaetes.</title>
        <authorList>
            <person name="Perez M."/>
            <person name="Aroh O."/>
            <person name="Sun Y."/>
            <person name="Lan Y."/>
            <person name="Juniper S.K."/>
            <person name="Young C.R."/>
            <person name="Angers B."/>
            <person name="Qian P.Y."/>
        </authorList>
    </citation>
    <scope>NUCLEOTIDE SEQUENCE</scope>
    <source>
        <strain evidence="17">R07B-5</strain>
    </source>
</reference>
<dbReference type="GO" id="GO:0070224">
    <property type="term" value="F:sulfide:quinone oxidoreductase activity"/>
    <property type="evidence" value="ECO:0007669"/>
    <property type="project" value="TreeGrafter"/>
</dbReference>
<comment type="catalytic activity">
    <reaction evidence="9">
        <text>ubiquinone-10 + hydrogen sulfide + sulfite + 2 H(+) = ubiquinol-10 + thiosulfate</text>
        <dbReference type="Rhea" id="RHEA:38359"/>
        <dbReference type="ChEBI" id="CHEBI:15378"/>
        <dbReference type="ChEBI" id="CHEBI:17359"/>
        <dbReference type="ChEBI" id="CHEBI:29919"/>
        <dbReference type="ChEBI" id="CHEBI:33542"/>
        <dbReference type="ChEBI" id="CHEBI:46245"/>
        <dbReference type="ChEBI" id="CHEBI:64183"/>
    </reaction>
    <physiologicalReaction direction="left-to-right" evidence="9">
        <dbReference type="Rhea" id="RHEA:38360"/>
    </physiologicalReaction>
</comment>
<comment type="caution">
    <text evidence="17">The sequence shown here is derived from an EMBL/GenBank/DDBJ whole genome shotgun (WGS) entry which is preliminary data.</text>
</comment>
<evidence type="ECO:0000256" key="12">
    <source>
        <dbReference type="ARBA" id="ARBA00059167"/>
    </source>
</evidence>
<protein>
    <recommendedName>
        <fullName evidence="15">Sulfide:quinone oxidoreductase, mitochondrial</fullName>
        <ecNumber evidence="14">1.8.5.8</ecNumber>
    </recommendedName>
    <alternativeName>
        <fullName evidence="16">Sulfide quinone oxidoreductase</fullName>
    </alternativeName>
</protein>
<evidence type="ECO:0000256" key="9">
    <source>
        <dbReference type="ARBA" id="ARBA00051038"/>
    </source>
</evidence>
<evidence type="ECO:0000256" key="5">
    <source>
        <dbReference type="ARBA" id="ARBA00022827"/>
    </source>
</evidence>
<dbReference type="Gene3D" id="3.50.50.60">
    <property type="entry name" value="FAD/NAD(P)-binding domain"/>
    <property type="match status" value="2"/>
</dbReference>
<keyword evidence="18" id="KW-1185">Reference proteome</keyword>
<evidence type="ECO:0000256" key="8">
    <source>
        <dbReference type="ARBA" id="ARBA00023128"/>
    </source>
</evidence>
<proteinExistence type="inferred from homology"/>
<evidence type="ECO:0000256" key="11">
    <source>
        <dbReference type="ARBA" id="ARBA00052986"/>
    </source>
</evidence>
<dbReference type="AlphaFoldDB" id="A0AAD9NSG1"/>
<dbReference type="PANTHER" id="PTHR10632">
    <property type="entry name" value="SULFIDE:QUINONE OXIDOREDUCTASE"/>
    <property type="match status" value="1"/>
</dbReference>
<dbReference type="GO" id="GO:0005739">
    <property type="term" value="C:mitochondrion"/>
    <property type="evidence" value="ECO:0007669"/>
    <property type="project" value="UniProtKB-SubCell"/>
</dbReference>
<dbReference type="Proteomes" id="UP001209878">
    <property type="component" value="Unassembled WGS sequence"/>
</dbReference>
<keyword evidence="3" id="KW-0285">Flavoprotein</keyword>
<evidence type="ECO:0000256" key="1">
    <source>
        <dbReference type="ARBA" id="ARBA00001974"/>
    </source>
</evidence>
<keyword evidence="8" id="KW-0496">Mitochondrion</keyword>
<dbReference type="PANTHER" id="PTHR10632:SF2">
    <property type="entry name" value="SULFIDE:QUINONE OXIDOREDUCTASE, MITOCHONDRIAL"/>
    <property type="match status" value="1"/>
</dbReference>
<comment type="subcellular location">
    <subcellularLocation>
        <location evidence="2">Mitochondrion</location>
    </subcellularLocation>
</comment>
<evidence type="ECO:0000256" key="15">
    <source>
        <dbReference type="ARBA" id="ARBA00070160"/>
    </source>
</evidence>
<evidence type="ECO:0000256" key="3">
    <source>
        <dbReference type="ARBA" id="ARBA00022630"/>
    </source>
</evidence>
<sequence length="251" mass="28282">MQAFTEGNAIFTYPNTPIKCGGAPQKILYLTEDYFRKKGKREHATMIYNTSLEVVFPVPKYSEALYKQMLQRDIHLNLKRSLVEVRHETSEAVFEVLGSDGVLETYKYSMLHVAPPCSAPSVLWDSEVSDKTGYVDVDKGTCQHVRFANIFALGDCSNLPTSKTAAAISEQYNILAKNLSQVMAGQEPSHEYDGYTACPLLTKKGLCILAEFGYDGKDLETFPFDQSVPRLSAYVMKVYVMPLLYWHFLLT</sequence>
<keyword evidence="7" id="KW-0560">Oxidoreductase</keyword>
<evidence type="ECO:0000256" key="2">
    <source>
        <dbReference type="ARBA" id="ARBA00004173"/>
    </source>
</evidence>
<dbReference type="FunFam" id="3.50.50.60:FF:000034">
    <property type="entry name" value="sulfide:quinone oxidoreductase, mitochondrial"/>
    <property type="match status" value="1"/>
</dbReference>
<comment type="catalytic activity">
    <reaction evidence="10">
        <text>ubiquinone-10 + hydrogen sulfide + glutathione + H(+) = S-sulfanylglutathione + ubiquinol-10</text>
        <dbReference type="Rhea" id="RHEA:62608"/>
        <dbReference type="ChEBI" id="CHEBI:15378"/>
        <dbReference type="ChEBI" id="CHEBI:29919"/>
        <dbReference type="ChEBI" id="CHEBI:46245"/>
        <dbReference type="ChEBI" id="CHEBI:57925"/>
        <dbReference type="ChEBI" id="CHEBI:58905"/>
        <dbReference type="ChEBI" id="CHEBI:64183"/>
    </reaction>
    <physiologicalReaction direction="left-to-right" evidence="10">
        <dbReference type="Rhea" id="RHEA:62609"/>
    </physiologicalReaction>
</comment>
<dbReference type="GO" id="GO:0048038">
    <property type="term" value="F:quinone binding"/>
    <property type="evidence" value="ECO:0007669"/>
    <property type="project" value="UniProtKB-KW"/>
</dbReference>
<accession>A0AAD9NSG1</accession>
<name>A0AAD9NSG1_RIDPI</name>
<dbReference type="EMBL" id="JAODUO010000523">
    <property type="protein sequence ID" value="KAK2178931.1"/>
    <property type="molecule type" value="Genomic_DNA"/>
</dbReference>
<dbReference type="GO" id="GO:0070221">
    <property type="term" value="P:sulfide oxidation, using sulfide:quinone oxidoreductase"/>
    <property type="evidence" value="ECO:0007669"/>
    <property type="project" value="TreeGrafter"/>
</dbReference>
<evidence type="ECO:0000256" key="6">
    <source>
        <dbReference type="ARBA" id="ARBA00022946"/>
    </source>
</evidence>
<evidence type="ECO:0000256" key="10">
    <source>
        <dbReference type="ARBA" id="ARBA00052810"/>
    </source>
</evidence>
<comment type="similarity">
    <text evidence="13">Belongs to the SQRD family.</text>
</comment>
<dbReference type="GO" id="GO:0106436">
    <property type="term" value="F:glutathione-dependent sulfide quinone oxidoreductase activity"/>
    <property type="evidence" value="ECO:0007669"/>
    <property type="project" value="UniProtKB-EC"/>
</dbReference>
<keyword evidence="4" id="KW-0874">Quinone</keyword>
<evidence type="ECO:0000256" key="16">
    <source>
        <dbReference type="ARBA" id="ARBA00082958"/>
    </source>
</evidence>
<comment type="catalytic activity">
    <reaction evidence="11">
        <text>a quinone + hydrogen sulfide + glutathione + H(+) = S-sulfanylglutathione + a quinol</text>
        <dbReference type="Rhea" id="RHEA:55156"/>
        <dbReference type="ChEBI" id="CHEBI:15378"/>
        <dbReference type="ChEBI" id="CHEBI:24646"/>
        <dbReference type="ChEBI" id="CHEBI:29919"/>
        <dbReference type="ChEBI" id="CHEBI:57925"/>
        <dbReference type="ChEBI" id="CHEBI:58905"/>
        <dbReference type="ChEBI" id="CHEBI:132124"/>
        <dbReference type="EC" id="1.8.5.8"/>
    </reaction>
    <physiologicalReaction direction="left-to-right" evidence="11">
        <dbReference type="Rhea" id="RHEA:55157"/>
    </physiologicalReaction>
</comment>
<comment type="cofactor">
    <cofactor evidence="1">
        <name>FAD</name>
        <dbReference type="ChEBI" id="CHEBI:57692"/>
    </cofactor>
</comment>
<keyword evidence="5" id="KW-0274">FAD</keyword>
<dbReference type="EC" id="1.8.5.8" evidence="14"/>
<dbReference type="InterPro" id="IPR015904">
    <property type="entry name" value="Sulphide_quinone_reductase"/>
</dbReference>
<evidence type="ECO:0000256" key="14">
    <source>
        <dbReference type="ARBA" id="ARBA00066447"/>
    </source>
</evidence>